<sequence length="448" mass="49838">MLATIALIGRPNVGKSTLFNRMIRSNKAITHDQPGVTRDRIYGLVRPRSGAQPFGLVDTGGLVPEGDGDFERDIMDQANEAMGEANAVLLVVDAREGLMPVDERVARDLRASGLPTLLVVNKVDGHEQESLTADFHALGMDMISVSASHGYGIHEMMDRVEKFLKDNSIESEEEAYDEEKQGLRIAMLGRPNAGKSSLINAVLGERRMIVSDKAGTTRDSVDVTFERQGKKYTFVDTAGVRRRTRITDSLEQFSIMKALKASQKAQVAVLVLDGTQTLSHQDKRLINFLDREKTPIIVAVNKTDLIPGRGELDKLKEHFTQELSIIKHAPVVYTSALTKAGLGGLLPLAEKIIKECSLRVGTGQLNRIMQAVIDRHQPPVVKRRRAKFYYLTQADTLPPTFVFFLNDSKLIPPSYARYLENQVRKLVGITMAPILIRFKGTHKKRTKK</sequence>
<dbReference type="PANTHER" id="PTHR43834:SF6">
    <property type="entry name" value="GTPASE DER"/>
    <property type="match status" value="1"/>
</dbReference>
<dbReference type="KEGG" id="dfl:DFE_1170"/>
<dbReference type="Pfam" id="PF01926">
    <property type="entry name" value="MMR_HSR1"/>
    <property type="match status" value="2"/>
</dbReference>
<name>A0A2Z6AXM5_9BACT</name>
<comment type="subunit">
    <text evidence="8">Associates with the 50S ribosomal subunit.</text>
</comment>
<evidence type="ECO:0000256" key="8">
    <source>
        <dbReference type="HAMAP-Rule" id="MF_00195"/>
    </source>
</evidence>
<dbReference type="Gene3D" id="3.40.50.300">
    <property type="entry name" value="P-loop containing nucleotide triphosphate hydrolases"/>
    <property type="match status" value="2"/>
</dbReference>
<dbReference type="Proteomes" id="UP000269883">
    <property type="component" value="Chromosome"/>
</dbReference>
<organism evidence="12 13">
    <name type="scientific">Desulfovibrio ferrophilus</name>
    <dbReference type="NCBI Taxonomy" id="241368"/>
    <lineage>
        <taxon>Bacteria</taxon>
        <taxon>Pseudomonadati</taxon>
        <taxon>Thermodesulfobacteriota</taxon>
        <taxon>Desulfovibrionia</taxon>
        <taxon>Desulfovibrionales</taxon>
        <taxon>Desulfovibrionaceae</taxon>
        <taxon>Desulfovibrio</taxon>
    </lineage>
</organism>
<proteinExistence type="inferred from homology"/>
<dbReference type="InterPro" id="IPR005225">
    <property type="entry name" value="Small_GTP-bd"/>
</dbReference>
<dbReference type="RefSeq" id="WP_126377541.1">
    <property type="nucleotide sequence ID" value="NZ_AP017378.1"/>
</dbReference>
<dbReference type="InterPro" id="IPR016484">
    <property type="entry name" value="GTPase_Der"/>
</dbReference>
<dbReference type="InterPro" id="IPR015946">
    <property type="entry name" value="KH_dom-like_a/b"/>
</dbReference>
<dbReference type="EMBL" id="AP017378">
    <property type="protein sequence ID" value="BBD07896.1"/>
    <property type="molecule type" value="Genomic_DNA"/>
</dbReference>
<feature type="domain" description="EngA-type G" evidence="11">
    <location>
        <begin position="3"/>
        <end position="168"/>
    </location>
</feature>
<feature type="domain" description="EngA-type G" evidence="11">
    <location>
        <begin position="183"/>
        <end position="357"/>
    </location>
</feature>
<feature type="binding site" evidence="8">
    <location>
        <begin position="236"/>
        <end position="240"/>
    </location>
    <ligand>
        <name>GTP</name>
        <dbReference type="ChEBI" id="CHEBI:37565"/>
        <label>2</label>
    </ligand>
</feature>
<dbReference type="FunFam" id="3.30.300.20:FF:000004">
    <property type="entry name" value="GTPase Der"/>
    <property type="match status" value="1"/>
</dbReference>
<keyword evidence="3 8" id="KW-0690">Ribosome biogenesis</keyword>
<dbReference type="GO" id="GO:0005525">
    <property type="term" value="F:GTP binding"/>
    <property type="evidence" value="ECO:0007669"/>
    <property type="project" value="UniProtKB-UniRule"/>
</dbReference>
<evidence type="ECO:0000256" key="10">
    <source>
        <dbReference type="RuleBase" id="RU004481"/>
    </source>
</evidence>
<keyword evidence="4 10" id="KW-0677">Repeat</keyword>
<keyword evidence="13" id="KW-1185">Reference proteome</keyword>
<reference evidence="12 13" key="1">
    <citation type="journal article" date="2018" name="Sci. Adv.">
        <title>Multi-heme cytochromes provide a pathway for survival in energy-limited environments.</title>
        <authorList>
            <person name="Deng X."/>
            <person name="Dohmae N."/>
            <person name="Nealson K.H."/>
            <person name="Hashimoto K."/>
            <person name="Okamoto A."/>
        </authorList>
    </citation>
    <scope>NUCLEOTIDE SEQUENCE [LARGE SCALE GENOMIC DNA]</scope>
    <source>
        <strain evidence="12 13">IS5</strain>
    </source>
</reference>
<accession>A0A2Z6AXM5</accession>
<dbReference type="Gene3D" id="3.30.300.20">
    <property type="match status" value="1"/>
</dbReference>
<feature type="binding site" evidence="8">
    <location>
        <begin position="121"/>
        <end position="124"/>
    </location>
    <ligand>
        <name>GTP</name>
        <dbReference type="ChEBI" id="CHEBI:37565"/>
        <label>1</label>
    </ligand>
</feature>
<dbReference type="CDD" id="cd01894">
    <property type="entry name" value="EngA1"/>
    <property type="match status" value="1"/>
</dbReference>
<dbReference type="InterPro" id="IPR031166">
    <property type="entry name" value="G_ENGA"/>
</dbReference>
<gene>
    <name evidence="8 12" type="primary">der</name>
    <name evidence="12" type="ORF">DFE_1170</name>
</gene>
<dbReference type="HAMAP" id="MF_00195">
    <property type="entry name" value="GTPase_Der"/>
    <property type="match status" value="1"/>
</dbReference>
<comment type="function">
    <text evidence="8 10">GTPase that plays an essential role in the late steps of ribosome biogenesis.</text>
</comment>
<dbReference type="InterPro" id="IPR027417">
    <property type="entry name" value="P-loop_NTPase"/>
</dbReference>
<feature type="binding site" evidence="8">
    <location>
        <begin position="301"/>
        <end position="304"/>
    </location>
    <ligand>
        <name>GTP</name>
        <dbReference type="ChEBI" id="CHEBI:37565"/>
        <label>2</label>
    </ligand>
</feature>
<evidence type="ECO:0000256" key="3">
    <source>
        <dbReference type="ARBA" id="ARBA00022517"/>
    </source>
</evidence>
<dbReference type="Pfam" id="PF14714">
    <property type="entry name" value="KH_dom-like"/>
    <property type="match status" value="1"/>
</dbReference>
<feature type="binding site" evidence="8">
    <location>
        <begin position="9"/>
        <end position="16"/>
    </location>
    <ligand>
        <name>GTP</name>
        <dbReference type="ChEBI" id="CHEBI:37565"/>
        <label>1</label>
    </ligand>
</feature>
<dbReference type="PANTHER" id="PTHR43834">
    <property type="entry name" value="GTPASE DER"/>
    <property type="match status" value="1"/>
</dbReference>
<dbReference type="PROSITE" id="PS51712">
    <property type="entry name" value="G_ENGA"/>
    <property type="match status" value="2"/>
</dbReference>
<protein>
    <recommendedName>
        <fullName evidence="2 8">GTPase Der</fullName>
    </recommendedName>
    <alternativeName>
        <fullName evidence="7 8">GTP-binding protein EngA</fullName>
    </alternativeName>
</protein>
<evidence type="ECO:0000256" key="6">
    <source>
        <dbReference type="ARBA" id="ARBA00023134"/>
    </source>
</evidence>
<dbReference type="OrthoDB" id="9805918at2"/>
<evidence type="ECO:0000256" key="2">
    <source>
        <dbReference type="ARBA" id="ARBA00020953"/>
    </source>
</evidence>
<dbReference type="CDD" id="cd01895">
    <property type="entry name" value="EngA2"/>
    <property type="match status" value="1"/>
</dbReference>
<evidence type="ECO:0000259" key="11">
    <source>
        <dbReference type="PROSITE" id="PS51712"/>
    </source>
</evidence>
<dbReference type="GO" id="GO:0042254">
    <property type="term" value="P:ribosome biogenesis"/>
    <property type="evidence" value="ECO:0007669"/>
    <property type="project" value="UniProtKB-KW"/>
</dbReference>
<dbReference type="NCBIfam" id="TIGR00231">
    <property type="entry name" value="small_GTP"/>
    <property type="match status" value="2"/>
</dbReference>
<dbReference type="FunFam" id="3.40.50.300:FF:000040">
    <property type="entry name" value="GTPase Der"/>
    <property type="match status" value="1"/>
</dbReference>
<feature type="binding site" evidence="8">
    <location>
        <begin position="189"/>
        <end position="196"/>
    </location>
    <ligand>
        <name>GTP</name>
        <dbReference type="ChEBI" id="CHEBI:37565"/>
        <label>2</label>
    </ligand>
</feature>
<dbReference type="InterPro" id="IPR006073">
    <property type="entry name" value="GTP-bd"/>
</dbReference>
<keyword evidence="5 8" id="KW-0547">Nucleotide-binding</keyword>
<keyword evidence="6 8" id="KW-0342">GTP-binding</keyword>
<evidence type="ECO:0000256" key="1">
    <source>
        <dbReference type="ARBA" id="ARBA00008279"/>
    </source>
</evidence>
<evidence type="ECO:0000313" key="13">
    <source>
        <dbReference type="Proteomes" id="UP000269883"/>
    </source>
</evidence>
<evidence type="ECO:0000256" key="4">
    <source>
        <dbReference type="ARBA" id="ARBA00022737"/>
    </source>
</evidence>
<feature type="binding site" evidence="8">
    <location>
        <begin position="58"/>
        <end position="62"/>
    </location>
    <ligand>
        <name>GTP</name>
        <dbReference type="ChEBI" id="CHEBI:37565"/>
        <label>1</label>
    </ligand>
</feature>
<dbReference type="NCBIfam" id="TIGR03594">
    <property type="entry name" value="GTPase_EngA"/>
    <property type="match status" value="1"/>
</dbReference>
<evidence type="ECO:0000256" key="7">
    <source>
        <dbReference type="ARBA" id="ARBA00032345"/>
    </source>
</evidence>
<evidence type="ECO:0000313" key="12">
    <source>
        <dbReference type="EMBL" id="BBD07896.1"/>
    </source>
</evidence>
<dbReference type="PIRSF" id="PIRSF006485">
    <property type="entry name" value="GTP-binding_EngA"/>
    <property type="match status" value="1"/>
</dbReference>
<comment type="similarity">
    <text evidence="1 8 9 10">Belongs to the TRAFAC class TrmE-Era-EngA-EngB-Septin-like GTPase superfamily. EngA (Der) GTPase family.</text>
</comment>
<dbReference type="AlphaFoldDB" id="A0A2Z6AXM5"/>
<dbReference type="SUPFAM" id="SSF52540">
    <property type="entry name" value="P-loop containing nucleoside triphosphate hydrolases"/>
    <property type="match status" value="2"/>
</dbReference>
<evidence type="ECO:0000256" key="9">
    <source>
        <dbReference type="PROSITE-ProRule" id="PRU01049"/>
    </source>
</evidence>
<dbReference type="InterPro" id="IPR032859">
    <property type="entry name" value="KH_dom-like"/>
</dbReference>
<evidence type="ECO:0000256" key="5">
    <source>
        <dbReference type="ARBA" id="ARBA00022741"/>
    </source>
</evidence>